<evidence type="ECO:0000256" key="1">
    <source>
        <dbReference type="SAM" id="Phobius"/>
    </source>
</evidence>
<dbReference type="STRING" id="1573173.A0A161WIE3"/>
<reference evidence="2 3" key="1">
    <citation type="submission" date="2015-06" db="EMBL/GenBank/DDBJ databases">
        <title>Survival trade-offs in plant roots during colonization by closely related pathogenic and mutualistic fungi.</title>
        <authorList>
            <person name="Hacquard S."/>
            <person name="Kracher B."/>
            <person name="Hiruma K."/>
            <person name="Weinman A."/>
            <person name="Muench P."/>
            <person name="Garrido Oter R."/>
            <person name="Ver Loren van Themaat E."/>
            <person name="Dallerey J.-F."/>
            <person name="Damm U."/>
            <person name="Henrissat B."/>
            <person name="Lespinet O."/>
            <person name="Thon M."/>
            <person name="Kemen E."/>
            <person name="McHardy A.C."/>
            <person name="Schulze-Lefert P."/>
            <person name="O'Connell R.J."/>
        </authorList>
    </citation>
    <scope>NUCLEOTIDE SEQUENCE [LARGE SCALE GENOMIC DNA]</scope>
    <source>
        <strain evidence="2 3">MAFF 238704</strain>
    </source>
</reference>
<protein>
    <submittedName>
        <fullName evidence="2">Uncharacterized protein</fullName>
    </submittedName>
</protein>
<keyword evidence="3" id="KW-1185">Reference proteome</keyword>
<keyword evidence="1" id="KW-1133">Transmembrane helix</keyword>
<accession>A0A161WIE3</accession>
<keyword evidence="1" id="KW-0812">Transmembrane</keyword>
<keyword evidence="1" id="KW-0472">Membrane</keyword>
<proteinExistence type="predicted"/>
<feature type="transmembrane region" description="Helical" evidence="1">
    <location>
        <begin position="369"/>
        <end position="387"/>
    </location>
</feature>
<dbReference type="AlphaFoldDB" id="A0A161WIE3"/>
<feature type="transmembrane region" description="Helical" evidence="1">
    <location>
        <begin position="407"/>
        <end position="427"/>
    </location>
</feature>
<evidence type="ECO:0000313" key="2">
    <source>
        <dbReference type="EMBL" id="KZL84408.1"/>
    </source>
</evidence>
<name>A0A161WIE3_COLIC</name>
<dbReference type="Gene3D" id="1.20.58.340">
    <property type="entry name" value="Magnesium transport protein CorA, transmembrane region"/>
    <property type="match status" value="1"/>
</dbReference>
<evidence type="ECO:0000313" key="3">
    <source>
        <dbReference type="Proteomes" id="UP000076584"/>
    </source>
</evidence>
<dbReference type="EMBL" id="LFIW01000875">
    <property type="protein sequence ID" value="KZL84408.1"/>
    <property type="molecule type" value="Genomic_DNA"/>
</dbReference>
<organism evidence="2 3">
    <name type="scientific">Colletotrichum incanum</name>
    <name type="common">Soybean anthracnose fungus</name>
    <dbReference type="NCBI Taxonomy" id="1573173"/>
    <lineage>
        <taxon>Eukaryota</taxon>
        <taxon>Fungi</taxon>
        <taxon>Dikarya</taxon>
        <taxon>Ascomycota</taxon>
        <taxon>Pezizomycotina</taxon>
        <taxon>Sordariomycetes</taxon>
        <taxon>Hypocreomycetidae</taxon>
        <taxon>Glomerellales</taxon>
        <taxon>Glomerellaceae</taxon>
        <taxon>Colletotrichum</taxon>
        <taxon>Colletotrichum spaethianum species complex</taxon>
    </lineage>
</organism>
<dbReference type="Proteomes" id="UP000076584">
    <property type="component" value="Unassembled WGS sequence"/>
</dbReference>
<gene>
    <name evidence="2" type="ORF">CI238_06789</name>
</gene>
<comment type="caution">
    <text evidence="2">The sequence shown here is derived from an EMBL/GenBank/DDBJ whole genome shotgun (WGS) entry which is preliminary data.</text>
</comment>
<sequence>MDLSIQNRTWEASDLEFFGYGERKAVVLRKVDREECIKEILYTKEDWEKWLHSQLSISPDDRPPKLGLYVILCSRVPSVFDNKHGLVQYLPFTKNTWERLTRDFHVSLNVKRTISRLVPCFSSARELDAMSGKLKMAFTARMSSSLPEDLALSTTYIPSTNSMFAVVYGCNNKQMKDIEKRVRRADEQLQHPLLIPGIFAELERTRLVEMVEVLVDKFALRSEPSNSAPNADFWSFDSELKGRMAQQHLNLCLESRDLINHISAVKRQLLKLLKEMDIVEQEMESLSPENQMPRDHMRGTRLFETGARMKNRIRDIMIEYDDRIDDCNMMICNTSLVMQTVWNHIARKDSKTNTAIALQTKLESSQMRTIALLTMIYLPLSSVAAIFSMDMFNWEAIEGESIVSKHIWLFAVLATGLTLLTVAAWFLGTRREKAMAAQSDEYFDSPQRTHTFDSV</sequence>